<protein>
    <submittedName>
        <fullName evidence="2">Uncharacterized protein</fullName>
    </submittedName>
</protein>
<organism evidence="2 3">
    <name type="scientific">Sunxiuqinia elliptica</name>
    <dbReference type="NCBI Taxonomy" id="655355"/>
    <lineage>
        <taxon>Bacteria</taxon>
        <taxon>Pseudomonadati</taxon>
        <taxon>Bacteroidota</taxon>
        <taxon>Bacteroidia</taxon>
        <taxon>Marinilabiliales</taxon>
        <taxon>Prolixibacteraceae</taxon>
        <taxon>Sunxiuqinia</taxon>
    </lineage>
</organism>
<evidence type="ECO:0000256" key="1">
    <source>
        <dbReference type="SAM" id="SignalP"/>
    </source>
</evidence>
<feature type="chain" id="PRO_5011670052" evidence="1">
    <location>
        <begin position="21"/>
        <end position="213"/>
    </location>
</feature>
<accession>A0A1I2IX35</accession>
<evidence type="ECO:0000313" key="3">
    <source>
        <dbReference type="Proteomes" id="UP000198964"/>
    </source>
</evidence>
<evidence type="ECO:0000313" key="2">
    <source>
        <dbReference type="EMBL" id="SFF46854.1"/>
    </source>
</evidence>
<keyword evidence="1" id="KW-0732">Signal</keyword>
<dbReference type="Proteomes" id="UP000198964">
    <property type="component" value="Unassembled WGS sequence"/>
</dbReference>
<feature type="signal peptide" evidence="1">
    <location>
        <begin position="1"/>
        <end position="20"/>
    </location>
</feature>
<dbReference type="AlphaFoldDB" id="A0A1I2IX35"/>
<name>A0A1I2IX35_9BACT</name>
<dbReference type="EMBL" id="FONW01000007">
    <property type="protein sequence ID" value="SFF46854.1"/>
    <property type="molecule type" value="Genomic_DNA"/>
</dbReference>
<dbReference type="STRING" id="655355.SAMN05216283_10737"/>
<reference evidence="2 3" key="1">
    <citation type="submission" date="2016-10" db="EMBL/GenBank/DDBJ databases">
        <authorList>
            <person name="de Groot N.N."/>
        </authorList>
    </citation>
    <scope>NUCLEOTIDE SEQUENCE [LARGE SCALE GENOMIC DNA]</scope>
    <source>
        <strain evidence="2 3">CGMCC 1.9156</strain>
    </source>
</reference>
<sequence>MMRKVLLVFLLVVAGMQVFAQKIETDVFDNLVYQSHDERYKAYLKQNIFDDLIFSDSNGNEVTFKKKYLDLEYGDLLNKPEEKLDLFTSLIHEHEFDRGYKAKYAVDIFDKLVIEDNRNGKVEIGEDIFGNETYEEEFNGEKRSVKRGLNGELKYDAPDEDATLQKDIFDRWTYSDSLGNEFKFSRETWRGLKKRFGSEENIFHYLINEFLYL</sequence>
<keyword evidence="3" id="KW-1185">Reference proteome</keyword>
<gene>
    <name evidence="2" type="ORF">SAMN05216283_10737</name>
</gene>
<proteinExistence type="predicted"/>